<dbReference type="Proteomes" id="UP000257109">
    <property type="component" value="Unassembled WGS sequence"/>
</dbReference>
<proteinExistence type="predicted"/>
<evidence type="ECO:0000259" key="1">
    <source>
        <dbReference type="Pfam" id="PF22936"/>
    </source>
</evidence>
<dbReference type="OrthoDB" id="1072921at2759"/>
<keyword evidence="3" id="KW-1185">Reference proteome</keyword>
<accession>A0A371GKT5</accession>
<dbReference type="EMBL" id="QJKJ01005189">
    <property type="protein sequence ID" value="RDX91172.1"/>
    <property type="molecule type" value="Genomic_DNA"/>
</dbReference>
<dbReference type="AlphaFoldDB" id="A0A371GKT5"/>
<protein>
    <recommendedName>
        <fullName evidence="1">Retrovirus-related Pol polyprotein from transposon TNT 1-94-like beta-barrel domain-containing protein</fullName>
    </recommendedName>
</protein>
<organism evidence="2 3">
    <name type="scientific">Mucuna pruriens</name>
    <name type="common">Velvet bean</name>
    <name type="synonym">Dolichos pruriens</name>
    <dbReference type="NCBI Taxonomy" id="157652"/>
    <lineage>
        <taxon>Eukaryota</taxon>
        <taxon>Viridiplantae</taxon>
        <taxon>Streptophyta</taxon>
        <taxon>Embryophyta</taxon>
        <taxon>Tracheophyta</taxon>
        <taxon>Spermatophyta</taxon>
        <taxon>Magnoliopsida</taxon>
        <taxon>eudicotyledons</taxon>
        <taxon>Gunneridae</taxon>
        <taxon>Pentapetalae</taxon>
        <taxon>rosids</taxon>
        <taxon>fabids</taxon>
        <taxon>Fabales</taxon>
        <taxon>Fabaceae</taxon>
        <taxon>Papilionoideae</taxon>
        <taxon>50 kb inversion clade</taxon>
        <taxon>NPAAA clade</taxon>
        <taxon>indigoferoid/millettioid clade</taxon>
        <taxon>Phaseoleae</taxon>
        <taxon>Mucuna</taxon>
    </lineage>
</organism>
<name>A0A371GKT5_MUCPR</name>
<evidence type="ECO:0000313" key="3">
    <source>
        <dbReference type="Proteomes" id="UP000257109"/>
    </source>
</evidence>
<evidence type="ECO:0000313" key="2">
    <source>
        <dbReference type="EMBL" id="RDX91172.1"/>
    </source>
</evidence>
<feature type="domain" description="Retrovirus-related Pol polyprotein from transposon TNT 1-94-like beta-barrel" evidence="1">
    <location>
        <begin position="189"/>
        <end position="217"/>
    </location>
</feature>
<dbReference type="InterPro" id="IPR054722">
    <property type="entry name" value="PolX-like_BBD"/>
</dbReference>
<reference evidence="2" key="1">
    <citation type="submission" date="2018-05" db="EMBL/GenBank/DDBJ databases">
        <title>Draft genome of Mucuna pruriens seed.</title>
        <authorList>
            <person name="Nnadi N.E."/>
            <person name="Vos R."/>
            <person name="Hasami M.H."/>
            <person name="Devisetty U.K."/>
            <person name="Aguiy J.C."/>
        </authorList>
    </citation>
    <scope>NUCLEOTIDE SEQUENCE [LARGE SCALE GENOMIC DNA]</scope>
    <source>
        <strain evidence="2">JCA_2017</strain>
    </source>
</reference>
<dbReference type="Pfam" id="PF22936">
    <property type="entry name" value="Pol_BBD"/>
    <property type="match status" value="1"/>
</dbReference>
<feature type="non-terminal residue" evidence="2">
    <location>
        <position position="1"/>
    </location>
</feature>
<comment type="caution">
    <text evidence="2">The sequence shown here is derived from an EMBL/GenBank/DDBJ whole genome shotgun (WGS) entry which is preliminary data.</text>
</comment>
<sequence length="239" mass="28775">MKGFETIKGYSNKLLDIAIRLLCAQFDIRNIYNLFGEHQGCVKYHFSISHTCIVSLRTMKVYERRRNSGRCFISKILEKWWQKQEKKNNKLEVLKMKTKAINLKLFHYVLVAKKKKNHPPKRYWWRLDTRYYKYYQLRHIEKICKSYQQQGEAKVAEDQQEEEEICHLYKSYDQELFKQLNKTTISKLQLKLIYDVLYVPGINQNLLSVAQLLEKGYKMVFEDKKSVNKDTKDVEVIKI</sequence>
<gene>
    <name evidence="2" type="ORF">CR513_26888</name>
</gene>